<protein>
    <recommendedName>
        <fullName evidence="1">Xaa-Pro dipeptidyl-peptidase-like domain-containing protein</fullName>
    </recommendedName>
</protein>
<feature type="domain" description="Xaa-Pro dipeptidyl-peptidase-like" evidence="1">
    <location>
        <begin position="57"/>
        <end position="135"/>
    </location>
</feature>
<dbReference type="GO" id="GO:0016787">
    <property type="term" value="F:hydrolase activity"/>
    <property type="evidence" value="ECO:0007669"/>
    <property type="project" value="InterPro"/>
</dbReference>
<evidence type="ECO:0000259" key="1">
    <source>
        <dbReference type="Pfam" id="PF02129"/>
    </source>
</evidence>
<evidence type="ECO:0000313" key="3">
    <source>
        <dbReference type="Proteomes" id="UP000070544"/>
    </source>
</evidence>
<keyword evidence="3" id="KW-1185">Reference proteome</keyword>
<dbReference type="SUPFAM" id="SSF53474">
    <property type="entry name" value="alpha/beta-Hydrolases"/>
    <property type="match status" value="1"/>
</dbReference>
<dbReference type="InterPro" id="IPR029058">
    <property type="entry name" value="AB_hydrolase_fold"/>
</dbReference>
<proteinExistence type="predicted"/>
<dbReference type="InterPro" id="IPR000383">
    <property type="entry name" value="Xaa-Pro-like_dom"/>
</dbReference>
<dbReference type="Pfam" id="PF02129">
    <property type="entry name" value="Peptidase_S15"/>
    <property type="match status" value="1"/>
</dbReference>
<gene>
    <name evidence="2" type="ORF">M427DRAFT_38732</name>
</gene>
<sequence>MADIKSENLLPYRKAHLPSPVVPGANAIHKRLEDAGMIIEKNLDIPISRIGGLDVCRCDVFRPKDTETGRKYPILMTAGPYGKDIPYKEIAPAKFAEIPEGQQSEYSAWETPEPTYWTAQGYIVVRVDEQGTGQS</sequence>
<dbReference type="Proteomes" id="UP000070544">
    <property type="component" value="Unassembled WGS sequence"/>
</dbReference>
<name>A0A138ZYC9_GONPJ</name>
<dbReference type="Gene3D" id="3.40.50.1820">
    <property type="entry name" value="alpha/beta hydrolase"/>
    <property type="match status" value="1"/>
</dbReference>
<dbReference type="EMBL" id="KQ965859">
    <property type="protein sequence ID" value="KXS09506.1"/>
    <property type="molecule type" value="Genomic_DNA"/>
</dbReference>
<evidence type="ECO:0000313" key="2">
    <source>
        <dbReference type="EMBL" id="KXS09506.1"/>
    </source>
</evidence>
<accession>A0A138ZYC9</accession>
<dbReference type="AlphaFoldDB" id="A0A138ZYC9"/>
<organism evidence="2 3">
    <name type="scientific">Gonapodya prolifera (strain JEL478)</name>
    <name type="common">Monoblepharis prolifera</name>
    <dbReference type="NCBI Taxonomy" id="1344416"/>
    <lineage>
        <taxon>Eukaryota</taxon>
        <taxon>Fungi</taxon>
        <taxon>Fungi incertae sedis</taxon>
        <taxon>Chytridiomycota</taxon>
        <taxon>Chytridiomycota incertae sedis</taxon>
        <taxon>Monoblepharidomycetes</taxon>
        <taxon>Monoblepharidales</taxon>
        <taxon>Gonapodyaceae</taxon>
        <taxon>Gonapodya</taxon>
    </lineage>
</organism>
<dbReference type="OrthoDB" id="416441at2759"/>
<dbReference type="STRING" id="1344416.A0A138ZYC9"/>
<reference evidence="2 3" key="1">
    <citation type="journal article" date="2015" name="Genome Biol. Evol.">
        <title>Phylogenomic analyses indicate that early fungi evolved digesting cell walls of algal ancestors of land plants.</title>
        <authorList>
            <person name="Chang Y."/>
            <person name="Wang S."/>
            <person name="Sekimoto S."/>
            <person name="Aerts A.L."/>
            <person name="Choi C."/>
            <person name="Clum A."/>
            <person name="LaButti K.M."/>
            <person name="Lindquist E.A."/>
            <person name="Yee Ngan C."/>
            <person name="Ohm R.A."/>
            <person name="Salamov A.A."/>
            <person name="Grigoriev I.V."/>
            <person name="Spatafora J.W."/>
            <person name="Berbee M.L."/>
        </authorList>
    </citation>
    <scope>NUCLEOTIDE SEQUENCE [LARGE SCALE GENOMIC DNA]</scope>
    <source>
        <strain evidence="2 3">JEL478</strain>
    </source>
</reference>